<keyword evidence="5" id="KW-1185">Reference proteome</keyword>
<dbReference type="Gene3D" id="1.10.357.10">
    <property type="entry name" value="Tetracycline Repressor, domain 2"/>
    <property type="match status" value="1"/>
</dbReference>
<dbReference type="AlphaFoldDB" id="A0A7S8EC35"/>
<dbReference type="Gene3D" id="1.10.10.60">
    <property type="entry name" value="Homeodomain-like"/>
    <property type="match status" value="1"/>
</dbReference>
<accession>A0A7S8EC35</accession>
<dbReference type="KEGG" id="pmet:G4Y79_07410"/>
<evidence type="ECO:0000256" key="1">
    <source>
        <dbReference type="ARBA" id="ARBA00023125"/>
    </source>
</evidence>
<name>A0A7S8EC35_9CHLR</name>
<dbReference type="InterPro" id="IPR001647">
    <property type="entry name" value="HTH_TetR"/>
</dbReference>
<dbReference type="GO" id="GO:0000976">
    <property type="term" value="F:transcription cis-regulatory region binding"/>
    <property type="evidence" value="ECO:0007669"/>
    <property type="project" value="TreeGrafter"/>
</dbReference>
<dbReference type="Proteomes" id="UP000594468">
    <property type="component" value="Chromosome"/>
</dbReference>
<dbReference type="RefSeq" id="WP_195172255.1">
    <property type="nucleotide sequence ID" value="NZ_CP062983.1"/>
</dbReference>
<keyword evidence="1 2" id="KW-0238">DNA-binding</keyword>
<dbReference type="EMBL" id="CP062983">
    <property type="protein sequence ID" value="QPC84191.1"/>
    <property type="molecule type" value="Genomic_DNA"/>
</dbReference>
<evidence type="ECO:0000259" key="3">
    <source>
        <dbReference type="PROSITE" id="PS50977"/>
    </source>
</evidence>
<dbReference type="PROSITE" id="PS50977">
    <property type="entry name" value="HTH_TETR_2"/>
    <property type="match status" value="1"/>
</dbReference>
<dbReference type="InterPro" id="IPR009057">
    <property type="entry name" value="Homeodomain-like_sf"/>
</dbReference>
<sequence>MSDIDAKPSDAQTRVLDAAELLFMQHGYAAVKLRHIANELDIKQASLYYHAPGGKEELYAKVVERSLNRHKAGLEQAIDSAGDDYETQLQAAARWILSQPAMNLLRMLSSDLPALSEPVGKRLFDLSYWTLLHPVEGIFERAEKSGQIWTPHNTLLAGAFLSLIQSIQHVDERMTVRSKDSMADDMIRVILDGLRYRP</sequence>
<protein>
    <submittedName>
        <fullName evidence="4">TetR/AcrR family transcriptional regulator</fullName>
    </submittedName>
</protein>
<evidence type="ECO:0000313" key="5">
    <source>
        <dbReference type="Proteomes" id="UP000594468"/>
    </source>
</evidence>
<feature type="DNA-binding region" description="H-T-H motif" evidence="2">
    <location>
        <begin position="32"/>
        <end position="51"/>
    </location>
</feature>
<dbReference type="InterPro" id="IPR050109">
    <property type="entry name" value="HTH-type_TetR-like_transc_reg"/>
</dbReference>
<dbReference type="PANTHER" id="PTHR30055:SF226">
    <property type="entry name" value="HTH-TYPE TRANSCRIPTIONAL REGULATOR PKSA"/>
    <property type="match status" value="1"/>
</dbReference>
<proteinExistence type="predicted"/>
<feature type="domain" description="HTH tetR-type" evidence="3">
    <location>
        <begin position="9"/>
        <end position="69"/>
    </location>
</feature>
<dbReference type="Pfam" id="PF00440">
    <property type="entry name" value="TetR_N"/>
    <property type="match status" value="1"/>
</dbReference>
<evidence type="ECO:0000256" key="2">
    <source>
        <dbReference type="PROSITE-ProRule" id="PRU00335"/>
    </source>
</evidence>
<dbReference type="PANTHER" id="PTHR30055">
    <property type="entry name" value="HTH-TYPE TRANSCRIPTIONAL REGULATOR RUTR"/>
    <property type="match status" value="1"/>
</dbReference>
<gene>
    <name evidence="4" type="ORF">G4Y79_07410</name>
</gene>
<dbReference type="GO" id="GO:0003700">
    <property type="term" value="F:DNA-binding transcription factor activity"/>
    <property type="evidence" value="ECO:0007669"/>
    <property type="project" value="TreeGrafter"/>
</dbReference>
<dbReference type="SUPFAM" id="SSF46689">
    <property type="entry name" value="Homeodomain-like"/>
    <property type="match status" value="1"/>
</dbReference>
<reference evidence="4 5" key="1">
    <citation type="submission" date="2020-02" db="EMBL/GenBank/DDBJ databases">
        <authorList>
            <person name="Zheng R.K."/>
            <person name="Sun C.M."/>
        </authorList>
    </citation>
    <scope>NUCLEOTIDE SEQUENCE [LARGE SCALE GENOMIC DNA]</scope>
    <source>
        <strain evidence="5">rifampicinis</strain>
    </source>
</reference>
<evidence type="ECO:0000313" key="4">
    <source>
        <dbReference type="EMBL" id="QPC84191.1"/>
    </source>
</evidence>
<organism evidence="4 5">
    <name type="scientific">Phototrophicus methaneseepsis</name>
    <dbReference type="NCBI Taxonomy" id="2710758"/>
    <lineage>
        <taxon>Bacteria</taxon>
        <taxon>Bacillati</taxon>
        <taxon>Chloroflexota</taxon>
        <taxon>Candidatus Thermofontia</taxon>
        <taxon>Phototrophicales</taxon>
        <taxon>Phototrophicaceae</taxon>
        <taxon>Phototrophicus</taxon>
    </lineage>
</organism>